<feature type="region of interest" description="Disordered" evidence="1">
    <location>
        <begin position="1"/>
        <end position="29"/>
    </location>
</feature>
<evidence type="ECO:0000313" key="2">
    <source>
        <dbReference type="EMBL" id="KAJ7187558.1"/>
    </source>
</evidence>
<dbReference type="AlphaFoldDB" id="A0AAD6XX65"/>
<proteinExistence type="predicted"/>
<reference evidence="2" key="1">
    <citation type="submission" date="2023-03" db="EMBL/GenBank/DDBJ databases">
        <title>Massive genome expansion in bonnet fungi (Mycena s.s.) driven by repeated elements and novel gene families across ecological guilds.</title>
        <authorList>
            <consortium name="Lawrence Berkeley National Laboratory"/>
            <person name="Harder C.B."/>
            <person name="Miyauchi S."/>
            <person name="Viragh M."/>
            <person name="Kuo A."/>
            <person name="Thoen E."/>
            <person name="Andreopoulos B."/>
            <person name="Lu D."/>
            <person name="Skrede I."/>
            <person name="Drula E."/>
            <person name="Henrissat B."/>
            <person name="Morin E."/>
            <person name="Kohler A."/>
            <person name="Barry K."/>
            <person name="LaButti K."/>
            <person name="Morin E."/>
            <person name="Salamov A."/>
            <person name="Lipzen A."/>
            <person name="Mereny Z."/>
            <person name="Hegedus B."/>
            <person name="Baldrian P."/>
            <person name="Stursova M."/>
            <person name="Weitz H."/>
            <person name="Taylor A."/>
            <person name="Grigoriev I.V."/>
            <person name="Nagy L.G."/>
            <person name="Martin F."/>
            <person name="Kauserud H."/>
        </authorList>
    </citation>
    <scope>NUCLEOTIDE SEQUENCE</scope>
    <source>
        <strain evidence="2">9144</strain>
    </source>
</reference>
<feature type="region of interest" description="Disordered" evidence="1">
    <location>
        <begin position="177"/>
        <end position="204"/>
    </location>
</feature>
<feature type="compositionally biased region" description="Basic residues" evidence="1">
    <location>
        <begin position="264"/>
        <end position="282"/>
    </location>
</feature>
<feature type="compositionally biased region" description="Low complexity" evidence="1">
    <location>
        <begin position="177"/>
        <end position="195"/>
    </location>
</feature>
<sequence length="375" mass="40691">MPCTHNPPHDPLHHRTPAAVPRTAPCTSRRAAHIRPHALPCSATDAATCTCHPTRSPSCTLHTPRMRHPTTHALAASARLTCTTHAGLHARPPCPATHAASCCERPPHRSHPPLCTPHTPRTRTQRRSILLRAPGTPLTPAAARGRICHACRPPLCTPHTPRTRTQRCTQTQHPAASALTPAAAMHAAPTHAAHATPRDACPRCERRPTRTLHTTHAVPYACPPGPATHAASCCERPPHRSHPPSCTPHTPCTRMQRPAASARHTAHTHRRAQPHTPRMPHPRMVHTPLTRYPATHALPHHGRSLCPPATPLTPAGASHCVVYIIPAARTSLHNSQPHGAHGPHMPRRARQAHRVTRPTTLHQPHAHARCTPHVA</sequence>
<name>A0AAD6XX65_9AGAR</name>
<dbReference type="Proteomes" id="UP001219525">
    <property type="component" value="Unassembled WGS sequence"/>
</dbReference>
<feature type="region of interest" description="Disordered" evidence="1">
    <location>
        <begin position="334"/>
        <end position="354"/>
    </location>
</feature>
<gene>
    <name evidence="2" type="ORF">GGX14DRAFT_580980</name>
</gene>
<keyword evidence="3" id="KW-1185">Reference proteome</keyword>
<feature type="compositionally biased region" description="Basic residues" evidence="1">
    <location>
        <begin position="344"/>
        <end position="354"/>
    </location>
</feature>
<accession>A0AAD6XX65</accession>
<evidence type="ECO:0000256" key="1">
    <source>
        <dbReference type="SAM" id="MobiDB-lite"/>
    </source>
</evidence>
<feature type="compositionally biased region" description="Low complexity" evidence="1">
    <location>
        <begin position="243"/>
        <end position="263"/>
    </location>
</feature>
<organism evidence="2 3">
    <name type="scientific">Mycena pura</name>
    <dbReference type="NCBI Taxonomy" id="153505"/>
    <lineage>
        <taxon>Eukaryota</taxon>
        <taxon>Fungi</taxon>
        <taxon>Dikarya</taxon>
        <taxon>Basidiomycota</taxon>
        <taxon>Agaricomycotina</taxon>
        <taxon>Agaricomycetes</taxon>
        <taxon>Agaricomycetidae</taxon>
        <taxon>Agaricales</taxon>
        <taxon>Marasmiineae</taxon>
        <taxon>Mycenaceae</taxon>
        <taxon>Mycena</taxon>
    </lineage>
</organism>
<protein>
    <submittedName>
        <fullName evidence="2">Uncharacterized protein</fullName>
    </submittedName>
</protein>
<dbReference type="EMBL" id="JARJCW010000193">
    <property type="protein sequence ID" value="KAJ7187558.1"/>
    <property type="molecule type" value="Genomic_DNA"/>
</dbReference>
<comment type="caution">
    <text evidence="2">The sequence shown here is derived from an EMBL/GenBank/DDBJ whole genome shotgun (WGS) entry which is preliminary data.</text>
</comment>
<evidence type="ECO:0000313" key="3">
    <source>
        <dbReference type="Proteomes" id="UP001219525"/>
    </source>
</evidence>
<feature type="region of interest" description="Disordered" evidence="1">
    <location>
        <begin position="232"/>
        <end position="282"/>
    </location>
</feature>